<feature type="compositionally biased region" description="Low complexity" evidence="1">
    <location>
        <begin position="70"/>
        <end position="87"/>
    </location>
</feature>
<gene>
    <name evidence="2" type="ORF">D9757_005144</name>
</gene>
<keyword evidence="3" id="KW-1185">Reference proteome</keyword>
<protein>
    <submittedName>
        <fullName evidence="2">Uncharacterized protein</fullName>
    </submittedName>
</protein>
<evidence type="ECO:0000256" key="1">
    <source>
        <dbReference type="SAM" id="MobiDB-lite"/>
    </source>
</evidence>
<proteinExistence type="predicted"/>
<feature type="region of interest" description="Disordered" evidence="1">
    <location>
        <begin position="69"/>
        <end position="92"/>
    </location>
</feature>
<accession>A0A8H5MC33</accession>
<comment type="caution">
    <text evidence="2">The sequence shown here is derived from an EMBL/GenBank/DDBJ whole genome shotgun (WGS) entry which is preliminary data.</text>
</comment>
<reference evidence="2 3" key="1">
    <citation type="journal article" date="2020" name="ISME J.">
        <title>Uncovering the hidden diversity of litter-decomposition mechanisms in mushroom-forming fungi.</title>
        <authorList>
            <person name="Floudas D."/>
            <person name="Bentzer J."/>
            <person name="Ahren D."/>
            <person name="Johansson T."/>
            <person name="Persson P."/>
            <person name="Tunlid A."/>
        </authorList>
    </citation>
    <scope>NUCLEOTIDE SEQUENCE [LARGE SCALE GENOMIC DNA]</scope>
    <source>
        <strain evidence="2 3">CBS 406.79</strain>
    </source>
</reference>
<evidence type="ECO:0000313" key="3">
    <source>
        <dbReference type="Proteomes" id="UP000518752"/>
    </source>
</evidence>
<dbReference type="Proteomes" id="UP000518752">
    <property type="component" value="Unassembled WGS sequence"/>
</dbReference>
<evidence type="ECO:0000313" key="2">
    <source>
        <dbReference type="EMBL" id="KAF5389015.1"/>
    </source>
</evidence>
<organism evidence="2 3">
    <name type="scientific">Collybiopsis confluens</name>
    <dbReference type="NCBI Taxonomy" id="2823264"/>
    <lineage>
        <taxon>Eukaryota</taxon>
        <taxon>Fungi</taxon>
        <taxon>Dikarya</taxon>
        <taxon>Basidiomycota</taxon>
        <taxon>Agaricomycotina</taxon>
        <taxon>Agaricomycetes</taxon>
        <taxon>Agaricomycetidae</taxon>
        <taxon>Agaricales</taxon>
        <taxon>Marasmiineae</taxon>
        <taxon>Omphalotaceae</taxon>
        <taxon>Collybiopsis</taxon>
    </lineage>
</organism>
<sequence>MKHYFRQPLGRVYSNTFLAILNSRQSFQTVLDVEDFSSNQAIPGVSNKQPDSSTFTQASNAAAITHFEPSTMTSGTTAGHTGTSIITEPDRSRSSMALTEIESLQFSAYSDSVYNGSVIGRNSGSMDINIIN</sequence>
<name>A0A8H5MC33_9AGAR</name>
<dbReference type="AlphaFoldDB" id="A0A8H5MC33"/>
<dbReference type="EMBL" id="JAACJN010000025">
    <property type="protein sequence ID" value="KAF5389015.1"/>
    <property type="molecule type" value="Genomic_DNA"/>
</dbReference>